<dbReference type="Pfam" id="PF14529">
    <property type="entry name" value="Exo_endo_phos_2"/>
    <property type="match status" value="1"/>
</dbReference>
<dbReference type="InterPro" id="IPR036691">
    <property type="entry name" value="Endo/exonu/phosph_ase_sf"/>
</dbReference>
<feature type="domain" description="Endonuclease/exonuclease/phosphatase" evidence="2">
    <location>
        <begin position="1"/>
        <end position="98"/>
    </location>
</feature>
<dbReference type="GO" id="GO:0003824">
    <property type="term" value="F:catalytic activity"/>
    <property type="evidence" value="ECO:0007669"/>
    <property type="project" value="InterPro"/>
</dbReference>
<dbReference type="OrthoDB" id="410104at2759"/>
<dbReference type="SUPFAM" id="SSF56219">
    <property type="entry name" value="DNase I-like"/>
    <property type="match status" value="1"/>
</dbReference>
<proteinExistence type="predicted"/>
<name>A0A4C1TU29_EUMVA</name>
<dbReference type="InterPro" id="IPR027124">
    <property type="entry name" value="Swc5/CFDP1/2"/>
</dbReference>
<evidence type="ECO:0000259" key="2">
    <source>
        <dbReference type="Pfam" id="PF14529"/>
    </source>
</evidence>
<feature type="region of interest" description="Disordered" evidence="1">
    <location>
        <begin position="1"/>
        <end position="24"/>
    </location>
</feature>
<keyword evidence="4" id="KW-1185">Reference proteome</keyword>
<evidence type="ECO:0000313" key="3">
    <source>
        <dbReference type="EMBL" id="GBP17306.1"/>
    </source>
</evidence>
<dbReference type="PANTHER" id="PTHR23227:SF67">
    <property type="entry name" value="CRANIOFACIAL DEVELOPMENT PROTEIN 2-LIKE"/>
    <property type="match status" value="1"/>
</dbReference>
<organism evidence="3 4">
    <name type="scientific">Eumeta variegata</name>
    <name type="common">Bagworm moth</name>
    <name type="synonym">Eumeta japonica</name>
    <dbReference type="NCBI Taxonomy" id="151549"/>
    <lineage>
        <taxon>Eukaryota</taxon>
        <taxon>Metazoa</taxon>
        <taxon>Ecdysozoa</taxon>
        <taxon>Arthropoda</taxon>
        <taxon>Hexapoda</taxon>
        <taxon>Insecta</taxon>
        <taxon>Pterygota</taxon>
        <taxon>Neoptera</taxon>
        <taxon>Endopterygota</taxon>
        <taxon>Lepidoptera</taxon>
        <taxon>Glossata</taxon>
        <taxon>Ditrysia</taxon>
        <taxon>Tineoidea</taxon>
        <taxon>Psychidae</taxon>
        <taxon>Oiketicinae</taxon>
        <taxon>Eumeta</taxon>
    </lineage>
</organism>
<accession>A0A4C1TU29</accession>
<dbReference type="Gene3D" id="3.60.10.10">
    <property type="entry name" value="Endonuclease/exonuclease/phosphatase"/>
    <property type="match status" value="1"/>
</dbReference>
<dbReference type="AlphaFoldDB" id="A0A4C1TU29"/>
<gene>
    <name evidence="3" type="primary">CFDP2</name>
    <name evidence="3" type="ORF">EVAR_17794_1</name>
</gene>
<dbReference type="Proteomes" id="UP000299102">
    <property type="component" value="Unassembled WGS sequence"/>
</dbReference>
<evidence type="ECO:0000313" key="4">
    <source>
        <dbReference type="Proteomes" id="UP000299102"/>
    </source>
</evidence>
<dbReference type="InterPro" id="IPR005135">
    <property type="entry name" value="Endo/exonuclease/phosphatase"/>
</dbReference>
<evidence type="ECO:0000256" key="1">
    <source>
        <dbReference type="SAM" id="MobiDB-lite"/>
    </source>
</evidence>
<comment type="caution">
    <text evidence="3">The sequence shown here is derived from an EMBL/GenBank/DDBJ whole genome shotgun (WGS) entry which is preliminary data.</text>
</comment>
<reference evidence="3 4" key="1">
    <citation type="journal article" date="2019" name="Commun. Biol.">
        <title>The bagworm genome reveals a unique fibroin gene that provides high tensile strength.</title>
        <authorList>
            <person name="Kono N."/>
            <person name="Nakamura H."/>
            <person name="Ohtoshi R."/>
            <person name="Tomita M."/>
            <person name="Numata K."/>
            <person name="Arakawa K."/>
        </authorList>
    </citation>
    <scope>NUCLEOTIDE SEQUENCE [LARGE SCALE GENOMIC DNA]</scope>
</reference>
<dbReference type="STRING" id="151549.A0A4C1TU29"/>
<dbReference type="EMBL" id="BGZK01000086">
    <property type="protein sequence ID" value="GBP17306.1"/>
    <property type="molecule type" value="Genomic_DNA"/>
</dbReference>
<dbReference type="PANTHER" id="PTHR23227">
    <property type="entry name" value="BUCENTAUR RELATED"/>
    <property type="match status" value="1"/>
</dbReference>
<sequence>MGDFNAKIGQTNPNEPATGRHGYGDRNCRGKRLIDFAHENNFAIMNTFFKKNNKQRWTWRSSNGKIKNEIDYILTNSHRNIYDIQVLNVTYPSDHRAVRAALNILPRTKSRCKIGQCHRS</sequence>
<protein>
    <submittedName>
        <fullName evidence="3">Craniofacial development protein 2</fullName>
    </submittedName>
</protein>